<accession>B8GEK4</accession>
<evidence type="ECO:0000313" key="3">
    <source>
        <dbReference type="EMBL" id="ACL17705.1"/>
    </source>
</evidence>
<gene>
    <name evidence="3" type="ordered locus">Mpal_2426</name>
</gene>
<evidence type="ECO:0000256" key="1">
    <source>
        <dbReference type="ARBA" id="ARBA00010751"/>
    </source>
</evidence>
<keyword evidence="4" id="KW-1185">Reference proteome</keyword>
<proteinExistence type="inferred from homology"/>
<dbReference type="RefSeq" id="WP_012619024.1">
    <property type="nucleotide sequence ID" value="NC_011832.1"/>
</dbReference>
<dbReference type="AlphaFoldDB" id="B8GEK4"/>
<dbReference type="InterPro" id="IPR002765">
    <property type="entry name" value="UPF0145_YbjQ-like"/>
</dbReference>
<dbReference type="Proteomes" id="UP000002457">
    <property type="component" value="Chromosome"/>
</dbReference>
<dbReference type="eggNOG" id="arCOG02287">
    <property type="taxonomic scope" value="Archaea"/>
</dbReference>
<dbReference type="GeneID" id="7271339"/>
<protein>
    <recommendedName>
        <fullName evidence="2">UPF0145 protein Mpal_2426</fullName>
    </recommendedName>
</protein>
<dbReference type="HAMAP" id="MF_00338">
    <property type="entry name" value="UPF0145"/>
    <property type="match status" value="1"/>
</dbReference>
<dbReference type="OrthoDB" id="59443at2157"/>
<dbReference type="KEGG" id="mpl:Mpal_2426"/>
<dbReference type="Gene3D" id="3.30.110.70">
    <property type="entry name" value="Hypothetical protein apc22750. Chain B"/>
    <property type="match status" value="1"/>
</dbReference>
<comment type="similarity">
    <text evidence="1 2">Belongs to the UPF0145 family.</text>
</comment>
<evidence type="ECO:0000256" key="2">
    <source>
        <dbReference type="HAMAP-Rule" id="MF_00338"/>
    </source>
</evidence>
<dbReference type="PANTHER" id="PTHR34068">
    <property type="entry name" value="UPF0145 PROTEIN YBJQ"/>
    <property type="match status" value="1"/>
</dbReference>
<dbReference type="STRING" id="521011.Mpal_2426"/>
<dbReference type="EMBL" id="CP001338">
    <property type="protein sequence ID" value="ACL17705.1"/>
    <property type="molecule type" value="Genomic_DNA"/>
</dbReference>
<name>B8GEK4_METPE</name>
<dbReference type="HOGENOM" id="CLU_117144_1_1_2"/>
<dbReference type="InterPro" id="IPR035439">
    <property type="entry name" value="UPF0145_dom_sf"/>
</dbReference>
<dbReference type="SUPFAM" id="SSF117782">
    <property type="entry name" value="YbjQ-like"/>
    <property type="match status" value="1"/>
</dbReference>
<dbReference type="Pfam" id="PF01906">
    <property type="entry name" value="YbjQ_1"/>
    <property type="match status" value="1"/>
</dbReference>
<reference evidence="3 4" key="1">
    <citation type="journal article" date="2015" name="Genome Announc.">
        <title>Complete Genome Sequence of Methanosphaerula palustris E1-9CT, a Hydrogenotrophic Methanogen Isolated from a Minerotrophic Fen Peatland.</title>
        <authorList>
            <person name="Cadillo-Quiroz H."/>
            <person name="Browne P."/>
            <person name="Kyrpides N."/>
            <person name="Woyke T."/>
            <person name="Goodwin L."/>
            <person name="Detter C."/>
            <person name="Yavitt J.B."/>
            <person name="Zinder S.H."/>
        </authorList>
    </citation>
    <scope>NUCLEOTIDE SEQUENCE [LARGE SCALE GENOMIC DNA]</scope>
    <source>
        <strain evidence="4">ATCC BAA-1556 / DSM 19958 / E1-9c</strain>
    </source>
</reference>
<sequence length="119" mass="12728">MVECIIVSTPFVPGHKITKNIGFTWGLIVRSRGLGGNIVAGLRTITGGEIHEYTQLLNESRSQALDRMKDHATEMGANAVISVGFDSSEIGQSMTEVLAYGTAVVIEPETAPSNPVRLT</sequence>
<evidence type="ECO:0000313" key="4">
    <source>
        <dbReference type="Proteomes" id="UP000002457"/>
    </source>
</evidence>
<dbReference type="PANTHER" id="PTHR34068:SF2">
    <property type="entry name" value="UPF0145 PROTEIN SCO3412"/>
    <property type="match status" value="1"/>
</dbReference>
<organism evidence="3 4">
    <name type="scientific">Methanosphaerula palustris (strain ATCC BAA-1556 / DSM 19958 / E1-9c)</name>
    <dbReference type="NCBI Taxonomy" id="521011"/>
    <lineage>
        <taxon>Archaea</taxon>
        <taxon>Methanobacteriati</taxon>
        <taxon>Methanobacteriota</taxon>
        <taxon>Stenosarchaea group</taxon>
        <taxon>Methanomicrobia</taxon>
        <taxon>Methanomicrobiales</taxon>
        <taxon>Methanoregulaceae</taxon>
        <taxon>Methanosphaerula</taxon>
    </lineage>
</organism>